<dbReference type="PANTHER" id="PTHR21192:SF2">
    <property type="entry name" value="NADH DEHYDROGENASE [UBIQUINONE] 1 ALPHA SUBCOMPLEX ASSEMBLY FACTOR 3"/>
    <property type="match status" value="1"/>
</dbReference>
<evidence type="ECO:0000313" key="5">
    <source>
        <dbReference type="Proteomes" id="UP000503462"/>
    </source>
</evidence>
<dbReference type="InterPro" id="IPR009057">
    <property type="entry name" value="Homeodomain-like_sf"/>
</dbReference>
<evidence type="ECO:0000256" key="1">
    <source>
        <dbReference type="SAM" id="MobiDB-lite"/>
    </source>
</evidence>
<evidence type="ECO:0000259" key="3">
    <source>
        <dbReference type="PROSITE" id="PS51294"/>
    </source>
</evidence>
<dbReference type="SUPFAM" id="SSF64076">
    <property type="entry name" value="MTH938-like"/>
    <property type="match status" value="1"/>
</dbReference>
<dbReference type="InterPro" id="IPR017930">
    <property type="entry name" value="Myb_dom"/>
</dbReference>
<dbReference type="AlphaFoldDB" id="A0A6H0XVM0"/>
<keyword evidence="5" id="KW-1185">Reference proteome</keyword>
<organism evidence="4 5">
    <name type="scientific">Peltaster fructicola</name>
    <dbReference type="NCBI Taxonomy" id="286661"/>
    <lineage>
        <taxon>Eukaryota</taxon>
        <taxon>Fungi</taxon>
        <taxon>Dikarya</taxon>
        <taxon>Ascomycota</taxon>
        <taxon>Pezizomycotina</taxon>
        <taxon>Dothideomycetes</taxon>
        <taxon>Dothideomycetes incertae sedis</taxon>
        <taxon>Peltaster</taxon>
    </lineage>
</organism>
<feature type="domain" description="Myb-like" evidence="2">
    <location>
        <begin position="346"/>
        <end position="395"/>
    </location>
</feature>
<dbReference type="CDD" id="cd00167">
    <property type="entry name" value="SANT"/>
    <property type="match status" value="1"/>
</dbReference>
<dbReference type="Pfam" id="PF00249">
    <property type="entry name" value="Myb_DNA-binding"/>
    <property type="match status" value="1"/>
</dbReference>
<reference evidence="4 5" key="1">
    <citation type="journal article" date="2016" name="Sci. Rep.">
        <title>Peltaster fructicola genome reveals evolution from an invasive phytopathogen to an ectophytic parasite.</title>
        <authorList>
            <person name="Xu C."/>
            <person name="Chen H."/>
            <person name="Gleason M.L."/>
            <person name="Xu J.R."/>
            <person name="Liu H."/>
            <person name="Zhang R."/>
            <person name="Sun G."/>
        </authorList>
    </citation>
    <scope>NUCLEOTIDE SEQUENCE [LARGE SCALE GENOMIC DNA]</scope>
    <source>
        <strain evidence="4 5">LNHT1506</strain>
    </source>
</reference>
<dbReference type="PANTHER" id="PTHR21192">
    <property type="entry name" value="NUCLEAR PROTEIN E3-3"/>
    <property type="match status" value="1"/>
</dbReference>
<evidence type="ECO:0000313" key="4">
    <source>
        <dbReference type="EMBL" id="QIW98773.1"/>
    </source>
</evidence>
<gene>
    <name evidence="4" type="ORF">AMS68_004291</name>
</gene>
<dbReference type="Pfam" id="PF04430">
    <property type="entry name" value="DUF498"/>
    <property type="match status" value="1"/>
</dbReference>
<protein>
    <submittedName>
        <fullName evidence="4">Uncharacterized protein</fullName>
    </submittedName>
</protein>
<dbReference type="InterPro" id="IPR001005">
    <property type="entry name" value="SANT/Myb"/>
</dbReference>
<dbReference type="Gene3D" id="1.10.10.60">
    <property type="entry name" value="Homeodomain-like"/>
    <property type="match status" value="1"/>
</dbReference>
<dbReference type="OrthoDB" id="2143914at2759"/>
<proteinExistence type="predicted"/>
<evidence type="ECO:0000259" key="2">
    <source>
        <dbReference type="PROSITE" id="PS50090"/>
    </source>
</evidence>
<feature type="region of interest" description="Disordered" evidence="1">
    <location>
        <begin position="296"/>
        <end position="323"/>
    </location>
</feature>
<sequence length="449" mass="49076">MNVLGSMPPPTTAVDMCLDDGFALDSGLKIGGAGVLLAAGEVFAWRPWTTNATGEATRLRNAKGQFHIQDQAWAILDLLWPKPDLLILGTGPTIAPLSPETRQRLNEMGIRVEVQDTRNAAAQFNLLATERGVQQIAAALSTNPHKANFTFILTPLSMRLLAALEDSAGSLAASGLNFEQSKRRSIPAPERHSTEGPTCYFFPRSLYPSTIPTLPYLTAMSNPPGHPNRNLQPTVSTGSYAASSMSQMALPSDQLHIPQYPQYGYAPQDTSFQFPAHPQTYRQHPPLKMPDYAQPGAPQHLQHDLSLPGSSSSNASAFQGLMAGPGQDLDVGVGASQHSMTSPIIKKGRTNTPWTPAEEQRLKTLREAGRSWSEIAKTFPTRTEGSVKKHWYKDMHYAEFAEDEVSLFEAALLQAIKDYESSKWKVIGQKVGKPAKACEQFAKDKGWKV</sequence>
<dbReference type="InterPro" id="IPR036748">
    <property type="entry name" value="MTH938-like_sf"/>
</dbReference>
<dbReference type="PROSITE" id="PS50090">
    <property type="entry name" value="MYB_LIKE"/>
    <property type="match status" value="1"/>
</dbReference>
<dbReference type="EMBL" id="CP051141">
    <property type="protein sequence ID" value="QIW98773.1"/>
    <property type="molecule type" value="Genomic_DNA"/>
</dbReference>
<dbReference type="SMART" id="SM00717">
    <property type="entry name" value="SANT"/>
    <property type="match status" value="1"/>
</dbReference>
<name>A0A6H0XVM0_9PEZI</name>
<dbReference type="GO" id="GO:0032981">
    <property type="term" value="P:mitochondrial respiratory chain complex I assembly"/>
    <property type="evidence" value="ECO:0007669"/>
    <property type="project" value="TreeGrafter"/>
</dbReference>
<dbReference type="InterPro" id="IPR007523">
    <property type="entry name" value="NDUFAF3/AAMDC"/>
</dbReference>
<dbReference type="GO" id="GO:0005743">
    <property type="term" value="C:mitochondrial inner membrane"/>
    <property type="evidence" value="ECO:0007669"/>
    <property type="project" value="TreeGrafter"/>
</dbReference>
<dbReference type="PROSITE" id="PS51294">
    <property type="entry name" value="HTH_MYB"/>
    <property type="match status" value="1"/>
</dbReference>
<dbReference type="Proteomes" id="UP000503462">
    <property type="component" value="Chromosome 3"/>
</dbReference>
<dbReference type="SUPFAM" id="SSF46689">
    <property type="entry name" value="Homeodomain-like"/>
    <property type="match status" value="1"/>
</dbReference>
<accession>A0A6H0XVM0</accession>
<feature type="domain" description="HTH myb-type" evidence="3">
    <location>
        <begin position="342"/>
        <end position="399"/>
    </location>
</feature>
<dbReference type="Gene3D" id="3.40.1230.10">
    <property type="entry name" value="MTH938-like"/>
    <property type="match status" value="1"/>
</dbReference>